<dbReference type="Pfam" id="PF02150">
    <property type="entry name" value="Zn_ribbon_RPB9"/>
    <property type="match status" value="1"/>
</dbReference>
<dbReference type="SMART" id="SM00661">
    <property type="entry name" value="RPOL9"/>
    <property type="match status" value="1"/>
</dbReference>
<evidence type="ECO:0000259" key="1">
    <source>
        <dbReference type="SMART" id="SM00661"/>
    </source>
</evidence>
<proteinExistence type="predicted"/>
<name>A0A6C0JIM7_9ZZZZ</name>
<dbReference type="Gene3D" id="2.20.25.10">
    <property type="match status" value="1"/>
</dbReference>
<dbReference type="AlphaFoldDB" id="A0A6C0JIM7"/>
<accession>A0A6C0JIM7</accession>
<protein>
    <recommendedName>
        <fullName evidence="1">DNA-directed RNA polymerase II subunit RPB9-like zinc ribbon domain-containing protein</fullName>
    </recommendedName>
</protein>
<sequence>MKFCAKCSNFLYDIVEREAEGRKGAFLKCRSCPYEEPIVKENPVVYEHDLKQDTSVQYSINPYLKYDSTLPRFTTMVCPNHTCPTQGKESDIVGIKLDPVNVVWMYQCAVCDEMWKQSARGV</sequence>
<dbReference type="EMBL" id="MN740402">
    <property type="protein sequence ID" value="QHU04646.1"/>
    <property type="molecule type" value="Genomic_DNA"/>
</dbReference>
<dbReference type="InterPro" id="IPR001529">
    <property type="entry name" value="Zn_ribbon_RPB9"/>
</dbReference>
<reference evidence="2" key="1">
    <citation type="journal article" date="2020" name="Nature">
        <title>Giant virus diversity and host interactions through global metagenomics.</title>
        <authorList>
            <person name="Schulz F."/>
            <person name="Roux S."/>
            <person name="Paez-Espino D."/>
            <person name="Jungbluth S."/>
            <person name="Walsh D.A."/>
            <person name="Denef V.J."/>
            <person name="McMahon K.D."/>
            <person name="Konstantinidis K.T."/>
            <person name="Eloe-Fadrosh E.A."/>
            <person name="Kyrpides N.C."/>
            <person name="Woyke T."/>
        </authorList>
    </citation>
    <scope>NUCLEOTIDE SEQUENCE</scope>
    <source>
        <strain evidence="2">GVMAG-M-3300027708-51</strain>
    </source>
</reference>
<evidence type="ECO:0000313" key="2">
    <source>
        <dbReference type="EMBL" id="QHU04646.1"/>
    </source>
</evidence>
<dbReference type="GO" id="GO:0006351">
    <property type="term" value="P:DNA-templated transcription"/>
    <property type="evidence" value="ECO:0007669"/>
    <property type="project" value="InterPro"/>
</dbReference>
<organism evidence="2">
    <name type="scientific">viral metagenome</name>
    <dbReference type="NCBI Taxonomy" id="1070528"/>
    <lineage>
        <taxon>unclassified sequences</taxon>
        <taxon>metagenomes</taxon>
        <taxon>organismal metagenomes</taxon>
    </lineage>
</organism>
<feature type="domain" description="DNA-directed RNA polymerase II subunit RPB9-like zinc ribbon" evidence="1">
    <location>
        <begin position="2"/>
        <end position="60"/>
    </location>
</feature>